<name>A0AA88EPU6_FICCA</name>
<evidence type="ECO:0000313" key="7">
    <source>
        <dbReference type="EMBL" id="GMN75134.1"/>
    </source>
</evidence>
<dbReference type="PRINTS" id="PR00705">
    <property type="entry name" value="PAPAIN"/>
</dbReference>
<dbReference type="PROSITE" id="PS00139">
    <property type="entry name" value="THIOL_PROTEASE_CYS"/>
    <property type="match status" value="1"/>
</dbReference>
<proteinExistence type="inferred from homology"/>
<dbReference type="GO" id="GO:0006508">
    <property type="term" value="P:proteolysis"/>
    <property type="evidence" value="ECO:0007669"/>
    <property type="project" value="UniProtKB-KW"/>
</dbReference>
<keyword evidence="5" id="KW-1015">Disulfide bond</keyword>
<keyword evidence="8" id="KW-1185">Reference proteome</keyword>
<evidence type="ECO:0000256" key="1">
    <source>
        <dbReference type="ARBA" id="ARBA00008455"/>
    </source>
</evidence>
<dbReference type="CDD" id="cd02248">
    <property type="entry name" value="Peptidase_C1A"/>
    <property type="match status" value="1"/>
</dbReference>
<evidence type="ECO:0000256" key="5">
    <source>
        <dbReference type="ARBA" id="ARBA00023157"/>
    </source>
</evidence>
<dbReference type="AlphaFoldDB" id="A0AA88EPU6"/>
<evidence type="ECO:0000256" key="2">
    <source>
        <dbReference type="ARBA" id="ARBA00022670"/>
    </source>
</evidence>
<keyword evidence="4" id="KW-0788">Thiol protease</keyword>
<feature type="domain" description="Peptidase C1A papain C-terminal" evidence="6">
    <location>
        <begin position="4"/>
        <end position="218"/>
    </location>
</feature>
<dbReference type="PANTHER" id="PTHR12411">
    <property type="entry name" value="CYSTEINE PROTEASE FAMILY C1-RELATED"/>
    <property type="match status" value="1"/>
</dbReference>
<dbReference type="InterPro" id="IPR038765">
    <property type="entry name" value="Papain-like_cys_pep_sf"/>
</dbReference>
<evidence type="ECO:0000256" key="4">
    <source>
        <dbReference type="ARBA" id="ARBA00022807"/>
    </source>
</evidence>
<dbReference type="Gramene" id="FCD_00007239-RA">
    <property type="protein sequence ID" value="FCD_00007239-RA:cds"/>
    <property type="gene ID" value="FCD_00007239"/>
</dbReference>
<dbReference type="FunFam" id="3.90.70.10:FF:000138">
    <property type="entry name" value="Cruzipain"/>
    <property type="match status" value="1"/>
</dbReference>
<dbReference type="InterPro" id="IPR000668">
    <property type="entry name" value="Peptidase_C1A_C"/>
</dbReference>
<organism evidence="7 8">
    <name type="scientific">Ficus carica</name>
    <name type="common">Common fig</name>
    <dbReference type="NCBI Taxonomy" id="3494"/>
    <lineage>
        <taxon>Eukaryota</taxon>
        <taxon>Viridiplantae</taxon>
        <taxon>Streptophyta</taxon>
        <taxon>Embryophyta</taxon>
        <taxon>Tracheophyta</taxon>
        <taxon>Spermatophyta</taxon>
        <taxon>Magnoliopsida</taxon>
        <taxon>eudicotyledons</taxon>
        <taxon>Gunneridae</taxon>
        <taxon>Pentapetalae</taxon>
        <taxon>rosids</taxon>
        <taxon>fabids</taxon>
        <taxon>Rosales</taxon>
        <taxon>Moraceae</taxon>
        <taxon>Ficeae</taxon>
        <taxon>Ficus</taxon>
    </lineage>
</organism>
<accession>A0AA88EPU6</accession>
<dbReference type="InterPro" id="IPR039417">
    <property type="entry name" value="Peptidase_C1A_papain-like"/>
</dbReference>
<dbReference type="PROSITE" id="PS00639">
    <property type="entry name" value="THIOL_PROTEASE_HIS"/>
    <property type="match status" value="1"/>
</dbReference>
<comment type="similarity">
    <text evidence="1">Belongs to the peptidase C1 family.</text>
</comment>
<dbReference type="InterPro" id="IPR013128">
    <property type="entry name" value="Peptidase_C1A"/>
</dbReference>
<dbReference type="SMART" id="SM00645">
    <property type="entry name" value="Pept_C1"/>
    <property type="match status" value="1"/>
</dbReference>
<dbReference type="EMBL" id="BTGU01011214">
    <property type="protein sequence ID" value="GMN75134.1"/>
    <property type="molecule type" value="Genomic_DNA"/>
</dbReference>
<dbReference type="InterPro" id="IPR025661">
    <property type="entry name" value="Pept_asp_AS"/>
</dbReference>
<keyword evidence="3" id="KW-0378">Hydrolase</keyword>
<protein>
    <recommendedName>
        <fullName evidence="6">Peptidase C1A papain C-terminal domain-containing protein</fullName>
    </recommendedName>
</protein>
<evidence type="ECO:0000259" key="6">
    <source>
        <dbReference type="SMART" id="SM00645"/>
    </source>
</evidence>
<reference evidence="7" key="1">
    <citation type="submission" date="2023-07" db="EMBL/GenBank/DDBJ databases">
        <title>draft genome sequence of fig (Ficus carica).</title>
        <authorList>
            <person name="Takahashi T."/>
            <person name="Nishimura K."/>
        </authorList>
    </citation>
    <scope>NUCLEOTIDE SEQUENCE</scope>
</reference>
<dbReference type="InterPro" id="IPR000169">
    <property type="entry name" value="Pept_cys_AS"/>
</dbReference>
<dbReference type="Pfam" id="PF00112">
    <property type="entry name" value="Peptidase_C1"/>
    <property type="match status" value="1"/>
</dbReference>
<comment type="caution">
    <text evidence="7">The sequence shown here is derived from an EMBL/GenBank/DDBJ whole genome shotgun (WGS) entry which is preliminary data.</text>
</comment>
<dbReference type="GO" id="GO:0008234">
    <property type="term" value="F:cysteine-type peptidase activity"/>
    <property type="evidence" value="ECO:0007669"/>
    <property type="project" value="UniProtKB-KW"/>
</dbReference>
<sequence>MTDLPTTVDWSTNGAVTPVKQQGQCGCCWAFSAVGAVEGITQIKTGELVSLSEQQLLDCSTENHGCDGGDIDEAFEYIRQSNGITSEANYPYQGSEGDCQASANADNSAAQITGYEDVPANSEEALLQAVSQQPVSVAVDATNFQFYSGGVLSDNCGTDLNHGVLVVGYGTAEDGTSYWLVKNSWGEDWGEKGYLRILRDSGAEGGLCGIAMQASYPTI</sequence>
<gene>
    <name evidence="7" type="ORF">TIFTF001_052587</name>
</gene>
<dbReference type="SUPFAM" id="SSF54001">
    <property type="entry name" value="Cysteine proteinases"/>
    <property type="match status" value="1"/>
</dbReference>
<evidence type="ECO:0000313" key="8">
    <source>
        <dbReference type="Proteomes" id="UP001187192"/>
    </source>
</evidence>
<dbReference type="PROSITE" id="PS00640">
    <property type="entry name" value="THIOL_PROTEASE_ASN"/>
    <property type="match status" value="1"/>
</dbReference>
<keyword evidence="2" id="KW-0645">Protease</keyword>
<dbReference type="Proteomes" id="UP001187192">
    <property type="component" value="Unassembled WGS sequence"/>
</dbReference>
<dbReference type="InterPro" id="IPR025660">
    <property type="entry name" value="Pept_his_AS"/>
</dbReference>
<dbReference type="Gene3D" id="3.90.70.10">
    <property type="entry name" value="Cysteine proteinases"/>
    <property type="match status" value="1"/>
</dbReference>
<evidence type="ECO:0000256" key="3">
    <source>
        <dbReference type="ARBA" id="ARBA00022801"/>
    </source>
</evidence>